<dbReference type="PROSITE" id="PS51257">
    <property type="entry name" value="PROKAR_LIPOPROTEIN"/>
    <property type="match status" value="1"/>
</dbReference>
<feature type="chain" id="PRO_5021373156" description="Lipoprotein" evidence="1">
    <location>
        <begin position="22"/>
        <end position="62"/>
    </location>
</feature>
<evidence type="ECO:0000256" key="1">
    <source>
        <dbReference type="SAM" id="SignalP"/>
    </source>
</evidence>
<proteinExistence type="predicted"/>
<gene>
    <name evidence="2" type="ORF">FJU11_12105</name>
</gene>
<evidence type="ECO:0000313" key="3">
    <source>
        <dbReference type="Proteomes" id="UP000320314"/>
    </source>
</evidence>
<sequence length="62" mass="6609">MRARSLIILLLAALAGPLVLAGCGAKGDPYVPGVYDKNGKPVQTTTQPPVKDRHFILDPLIQ</sequence>
<feature type="signal peptide" evidence="1">
    <location>
        <begin position="1"/>
        <end position="21"/>
    </location>
</feature>
<dbReference type="OrthoDB" id="7363830at2"/>
<accession>A0A506U414</accession>
<comment type="caution">
    <text evidence="2">The sequence shown here is derived from an EMBL/GenBank/DDBJ whole genome shotgun (WGS) entry which is preliminary data.</text>
</comment>
<evidence type="ECO:0008006" key="4">
    <source>
        <dbReference type="Google" id="ProtNLM"/>
    </source>
</evidence>
<reference evidence="2 3" key="1">
    <citation type="submission" date="2019-06" db="EMBL/GenBank/DDBJ databases">
        <authorList>
            <person name="Li M."/>
        </authorList>
    </citation>
    <scope>NUCLEOTIDE SEQUENCE [LARGE SCALE GENOMIC DNA]</scope>
    <source>
        <strain evidence="2 3">BGMRC6574</strain>
    </source>
</reference>
<organism evidence="2 3">
    <name type="scientific">Pararhizobium mangrovi</name>
    <dbReference type="NCBI Taxonomy" id="2590452"/>
    <lineage>
        <taxon>Bacteria</taxon>
        <taxon>Pseudomonadati</taxon>
        <taxon>Pseudomonadota</taxon>
        <taxon>Alphaproteobacteria</taxon>
        <taxon>Hyphomicrobiales</taxon>
        <taxon>Rhizobiaceae</taxon>
        <taxon>Rhizobium/Agrobacterium group</taxon>
        <taxon>Pararhizobium</taxon>
    </lineage>
</organism>
<keyword evidence="3" id="KW-1185">Reference proteome</keyword>
<keyword evidence="1" id="KW-0732">Signal</keyword>
<dbReference type="RefSeq" id="WP_141167323.1">
    <property type="nucleotide sequence ID" value="NZ_VHLH01000022.1"/>
</dbReference>
<dbReference type="Proteomes" id="UP000320314">
    <property type="component" value="Unassembled WGS sequence"/>
</dbReference>
<evidence type="ECO:0000313" key="2">
    <source>
        <dbReference type="EMBL" id="TPW27289.1"/>
    </source>
</evidence>
<protein>
    <recommendedName>
        <fullName evidence="4">Lipoprotein</fullName>
    </recommendedName>
</protein>
<dbReference type="AlphaFoldDB" id="A0A506U414"/>
<name>A0A506U414_9HYPH</name>
<dbReference type="EMBL" id="VHLH01000022">
    <property type="protein sequence ID" value="TPW27289.1"/>
    <property type="molecule type" value="Genomic_DNA"/>
</dbReference>